<dbReference type="InterPro" id="IPR055913">
    <property type="entry name" value="DUF7490"/>
</dbReference>
<dbReference type="EMBL" id="PHNJ01000006">
    <property type="protein sequence ID" value="TYL38263.1"/>
    <property type="molecule type" value="Genomic_DNA"/>
</dbReference>
<dbReference type="Proteomes" id="UP000766904">
    <property type="component" value="Unassembled WGS sequence"/>
</dbReference>
<gene>
    <name evidence="3" type="ORF">CV102_13805</name>
</gene>
<reference evidence="3" key="1">
    <citation type="submission" date="2017-11" db="EMBL/GenBank/DDBJ databases">
        <authorList>
            <person name="Kajale S.C."/>
            <person name="Sharma A."/>
        </authorList>
    </citation>
    <scope>NUCLEOTIDE SEQUENCE</scope>
    <source>
        <strain evidence="3">LS1_42</strain>
    </source>
</reference>
<evidence type="ECO:0000259" key="2">
    <source>
        <dbReference type="Pfam" id="PF24318"/>
    </source>
</evidence>
<feature type="region of interest" description="Disordered" evidence="1">
    <location>
        <begin position="278"/>
        <end position="338"/>
    </location>
</feature>
<dbReference type="AlphaFoldDB" id="A0A8J8Q4H7"/>
<dbReference type="RefSeq" id="WP_148858578.1">
    <property type="nucleotide sequence ID" value="NZ_PHNJ01000006.1"/>
</dbReference>
<comment type="caution">
    <text evidence="3">The sequence shown here is derived from an EMBL/GenBank/DDBJ whole genome shotgun (WGS) entry which is preliminary data.</text>
</comment>
<dbReference type="OrthoDB" id="50312at2157"/>
<evidence type="ECO:0000313" key="3">
    <source>
        <dbReference type="EMBL" id="TYL38263.1"/>
    </source>
</evidence>
<keyword evidence="4" id="KW-1185">Reference proteome</keyword>
<proteinExistence type="predicted"/>
<accession>A0A8J8Q4H7</accession>
<feature type="compositionally biased region" description="Acidic residues" evidence="1">
    <location>
        <begin position="295"/>
        <end position="335"/>
    </location>
</feature>
<name>A0A8J8Q4H7_9EURY</name>
<sequence>MRRESVLAIAAVVIVVASLTTLALSGAVSDPGDTETDASVDRSGDASLLEVTIAAGDVGGEAASLEVDTHLEHHGDAVENVTVVHRATNTNTNLVEHTVEADIGTLDDESEVVVSESVDVPRDGTHELETFVYVDGVRTESTTHTISGVDTLTPSYADTSLEFHRFGGDYGGALADVPAIEYSVESTTDDEVALEVSSFLTNTGDETTGDLELEVKARQADSNIVADSATVELDAVEPGETVTPTADLEVAQEYEYYLDAILWLDGTIVATDRAGADLRPDATNESTDGNGLDTSDFDESEDGFETEETAGDSAADDGAIDTTDDADAAEQDTEDATPGLGLAAGAVALLATIALIRRQTHD</sequence>
<feature type="domain" description="DUF7490" evidence="2">
    <location>
        <begin position="175"/>
        <end position="273"/>
    </location>
</feature>
<evidence type="ECO:0000256" key="1">
    <source>
        <dbReference type="SAM" id="MobiDB-lite"/>
    </source>
</evidence>
<dbReference type="Pfam" id="PF24318">
    <property type="entry name" value="DUF7490"/>
    <property type="match status" value="2"/>
</dbReference>
<feature type="domain" description="DUF7490" evidence="2">
    <location>
        <begin position="46"/>
        <end position="150"/>
    </location>
</feature>
<protein>
    <recommendedName>
        <fullName evidence="2">DUF7490 domain-containing protein</fullName>
    </recommendedName>
</protein>
<feature type="compositionally biased region" description="Polar residues" evidence="1">
    <location>
        <begin position="283"/>
        <end position="293"/>
    </location>
</feature>
<evidence type="ECO:0000313" key="4">
    <source>
        <dbReference type="Proteomes" id="UP000766904"/>
    </source>
</evidence>
<organism evidence="3 4">
    <name type="scientific">Natronococcus pandeyae</name>
    <dbReference type="NCBI Taxonomy" id="2055836"/>
    <lineage>
        <taxon>Archaea</taxon>
        <taxon>Methanobacteriati</taxon>
        <taxon>Methanobacteriota</taxon>
        <taxon>Stenosarchaea group</taxon>
        <taxon>Halobacteria</taxon>
        <taxon>Halobacteriales</taxon>
        <taxon>Natrialbaceae</taxon>
        <taxon>Natronococcus</taxon>
    </lineage>
</organism>